<dbReference type="EMBL" id="QWLA01000029">
    <property type="protein sequence ID" value="RIH86486.1"/>
    <property type="molecule type" value="Genomic_DNA"/>
</dbReference>
<dbReference type="Pfam" id="PF03459">
    <property type="entry name" value="TOBE"/>
    <property type="match status" value="1"/>
</dbReference>
<comment type="caution">
    <text evidence="8">The sequence shown here is derived from an EMBL/GenBank/DDBJ whole genome shotgun (WGS) entry which is preliminary data.</text>
</comment>
<dbReference type="FunFam" id="3.40.50.300:FF:000042">
    <property type="entry name" value="Maltose/maltodextrin ABC transporter, ATP-binding protein"/>
    <property type="match status" value="1"/>
</dbReference>
<dbReference type="Pfam" id="PF17912">
    <property type="entry name" value="OB_MalK"/>
    <property type="match status" value="1"/>
</dbReference>
<dbReference type="Gene3D" id="2.40.50.100">
    <property type="match status" value="1"/>
</dbReference>
<evidence type="ECO:0000256" key="1">
    <source>
        <dbReference type="ARBA" id="ARBA00022448"/>
    </source>
</evidence>
<keyword evidence="4 8" id="KW-0067">ATP-binding</keyword>
<evidence type="ECO:0000256" key="4">
    <source>
        <dbReference type="ARBA" id="ARBA00022840"/>
    </source>
</evidence>
<reference evidence="8 9" key="1">
    <citation type="submission" date="2018-08" db="EMBL/GenBank/DDBJ databases">
        <title>Meiothermus roseus NBRC 110900 genome sequencing project.</title>
        <authorList>
            <person name="Da Costa M.S."/>
            <person name="Albuquerque L."/>
            <person name="Raposo P."/>
            <person name="Froufe H.J.C."/>
            <person name="Barroso C.S."/>
            <person name="Egas C."/>
        </authorList>
    </citation>
    <scope>NUCLEOTIDE SEQUENCE [LARGE SCALE GENOMIC DNA]</scope>
    <source>
        <strain evidence="8 9">NBRC 110900</strain>
    </source>
</reference>
<dbReference type="InterPro" id="IPR017871">
    <property type="entry name" value="ABC_transporter-like_CS"/>
</dbReference>
<dbReference type="InterPro" id="IPR005116">
    <property type="entry name" value="Transp-assoc_OB_typ1"/>
</dbReference>
<dbReference type="Gene3D" id="3.40.50.300">
    <property type="entry name" value="P-loop containing nucleotide triphosphate hydrolases"/>
    <property type="match status" value="1"/>
</dbReference>
<dbReference type="PROSITE" id="PS00211">
    <property type="entry name" value="ABC_TRANSPORTER_1"/>
    <property type="match status" value="1"/>
</dbReference>
<dbReference type="Pfam" id="PF00005">
    <property type="entry name" value="ABC_tran"/>
    <property type="match status" value="1"/>
</dbReference>
<keyword evidence="5" id="KW-1278">Translocase</keyword>
<sequence>MAGIRVENIVKLFGRVKALNGVSLEVRDQEFVVLLGPSGCGKTTLLRIIAGLEHAESGRVFIGDRDVTALPPRSRKIAMVFQNYAVFPHLTVFENIAFGLRMQKALPERLRAQVERAATLMHIENLLERYPAQLSGGQRQRVAVARALAVEPEVLLMDEPLSNLDALLRLEMRAELKRLLAESRTTTLYVTHDQVEAMSLADRIAVMNAGRVVQYDEPMKVYQEPADTFVGGFIGSPPMNFLRLPVEGSQARIQSLTLELPSSPPGKDVLLGVRPEDLEAHLEPQPQSFPARVLVVEPLGSHLLLTLAYEQQQLKVTVPPDFAAKSGQTLWLRPQPGRLRWLDPASGQSLTHARQA</sequence>
<dbReference type="PANTHER" id="PTHR43875:SF15">
    <property type="entry name" value="TREHALOSE IMPORT ATP-BINDING PROTEIN SUGC"/>
    <property type="match status" value="1"/>
</dbReference>
<dbReference type="GO" id="GO:0016887">
    <property type="term" value="F:ATP hydrolysis activity"/>
    <property type="evidence" value="ECO:0007669"/>
    <property type="project" value="InterPro"/>
</dbReference>
<dbReference type="SUPFAM" id="SSF52540">
    <property type="entry name" value="P-loop containing nucleoside triphosphate hydrolases"/>
    <property type="match status" value="1"/>
</dbReference>
<keyword evidence="2" id="KW-1003">Cell membrane</keyword>
<dbReference type="InterPro" id="IPR015855">
    <property type="entry name" value="ABC_transpr_MalK-like"/>
</dbReference>
<dbReference type="GO" id="GO:0005524">
    <property type="term" value="F:ATP binding"/>
    <property type="evidence" value="ECO:0007669"/>
    <property type="project" value="UniProtKB-KW"/>
</dbReference>
<feature type="domain" description="ABC transporter" evidence="7">
    <location>
        <begin position="4"/>
        <end position="234"/>
    </location>
</feature>
<evidence type="ECO:0000256" key="3">
    <source>
        <dbReference type="ARBA" id="ARBA00022741"/>
    </source>
</evidence>
<evidence type="ECO:0000256" key="2">
    <source>
        <dbReference type="ARBA" id="ARBA00022475"/>
    </source>
</evidence>
<dbReference type="InterPro" id="IPR003593">
    <property type="entry name" value="AAA+_ATPase"/>
</dbReference>
<accession>A0A399ESJ3</accession>
<evidence type="ECO:0000313" key="8">
    <source>
        <dbReference type="EMBL" id="RIH86486.1"/>
    </source>
</evidence>
<evidence type="ECO:0000256" key="6">
    <source>
        <dbReference type="ARBA" id="ARBA00023136"/>
    </source>
</evidence>
<keyword evidence="6" id="KW-0472">Membrane</keyword>
<dbReference type="GO" id="GO:0140359">
    <property type="term" value="F:ABC-type transporter activity"/>
    <property type="evidence" value="ECO:0007669"/>
    <property type="project" value="InterPro"/>
</dbReference>
<dbReference type="CDD" id="cd03301">
    <property type="entry name" value="ABC_MalK_N"/>
    <property type="match status" value="1"/>
</dbReference>
<dbReference type="PANTHER" id="PTHR43875">
    <property type="entry name" value="MALTODEXTRIN IMPORT ATP-BINDING PROTEIN MSMX"/>
    <property type="match status" value="1"/>
</dbReference>
<dbReference type="PROSITE" id="PS50893">
    <property type="entry name" value="ABC_TRANSPORTER_2"/>
    <property type="match status" value="1"/>
</dbReference>
<evidence type="ECO:0000256" key="5">
    <source>
        <dbReference type="ARBA" id="ARBA00022967"/>
    </source>
</evidence>
<dbReference type="Gene3D" id="2.40.50.140">
    <property type="entry name" value="Nucleic acid-binding proteins"/>
    <property type="match status" value="1"/>
</dbReference>
<keyword evidence="1" id="KW-0813">Transport</keyword>
<dbReference type="EC" id="3.6.3.19" evidence="8"/>
<dbReference type="Proteomes" id="UP000265341">
    <property type="component" value="Unassembled WGS sequence"/>
</dbReference>
<evidence type="ECO:0000313" key="9">
    <source>
        <dbReference type="Proteomes" id="UP000265341"/>
    </source>
</evidence>
<keyword evidence="3" id="KW-0547">Nucleotide-binding</keyword>
<dbReference type="AlphaFoldDB" id="A0A399ESJ3"/>
<dbReference type="InterPro" id="IPR008995">
    <property type="entry name" value="Mo/tungstate-bd_C_term_dom"/>
</dbReference>
<dbReference type="SMART" id="SM00382">
    <property type="entry name" value="AAA"/>
    <property type="match status" value="1"/>
</dbReference>
<dbReference type="RefSeq" id="WP_119277490.1">
    <property type="nucleotide sequence ID" value="NZ_QWLA01000029.1"/>
</dbReference>
<dbReference type="SUPFAM" id="SSF50331">
    <property type="entry name" value="MOP-like"/>
    <property type="match status" value="1"/>
</dbReference>
<gene>
    <name evidence="8" type="primary">malK</name>
    <name evidence="8" type="ORF">Mrose_01772</name>
</gene>
<protein>
    <submittedName>
        <fullName evidence="8">Maltose/maltodextrin import ATP-binding protein MalK</fullName>
        <ecNumber evidence="8">3.6.3.19</ecNumber>
    </submittedName>
</protein>
<dbReference type="InterPro" id="IPR003439">
    <property type="entry name" value="ABC_transporter-like_ATP-bd"/>
</dbReference>
<keyword evidence="9" id="KW-1185">Reference proteome</keyword>
<proteinExistence type="predicted"/>
<dbReference type="GO" id="GO:0008643">
    <property type="term" value="P:carbohydrate transport"/>
    <property type="evidence" value="ECO:0007669"/>
    <property type="project" value="InterPro"/>
</dbReference>
<dbReference type="InterPro" id="IPR047641">
    <property type="entry name" value="ABC_transpr_MalK/UgpC-like"/>
</dbReference>
<dbReference type="GO" id="GO:0055052">
    <property type="term" value="C:ATP-binding cassette (ABC) transporter complex, substrate-binding subunit-containing"/>
    <property type="evidence" value="ECO:0007669"/>
    <property type="project" value="TreeGrafter"/>
</dbReference>
<dbReference type="InterPro" id="IPR040582">
    <property type="entry name" value="OB_MalK-like"/>
</dbReference>
<organism evidence="8 9">
    <name type="scientific">Calidithermus roseus</name>
    <dbReference type="NCBI Taxonomy" id="1644118"/>
    <lineage>
        <taxon>Bacteria</taxon>
        <taxon>Thermotogati</taxon>
        <taxon>Deinococcota</taxon>
        <taxon>Deinococci</taxon>
        <taxon>Thermales</taxon>
        <taxon>Thermaceae</taxon>
        <taxon>Calidithermus</taxon>
    </lineage>
</organism>
<dbReference type="InterPro" id="IPR027417">
    <property type="entry name" value="P-loop_NTPase"/>
</dbReference>
<dbReference type="InterPro" id="IPR012340">
    <property type="entry name" value="NA-bd_OB-fold"/>
</dbReference>
<keyword evidence="8" id="KW-0378">Hydrolase</keyword>
<evidence type="ECO:0000259" key="7">
    <source>
        <dbReference type="PROSITE" id="PS50893"/>
    </source>
</evidence>
<dbReference type="OrthoDB" id="25822at2"/>
<name>A0A399ESJ3_9DEIN</name>